<gene>
    <name evidence="2" type="ORF">PHPALM_28955</name>
</gene>
<evidence type="ECO:0000313" key="3">
    <source>
        <dbReference type="Proteomes" id="UP000237271"/>
    </source>
</evidence>
<dbReference type="Proteomes" id="UP000237271">
    <property type="component" value="Unassembled WGS sequence"/>
</dbReference>
<proteinExistence type="predicted"/>
<keyword evidence="3" id="KW-1185">Reference proteome</keyword>
<keyword evidence="1" id="KW-0812">Transmembrane</keyword>
<organism evidence="2 3">
    <name type="scientific">Phytophthora palmivora</name>
    <dbReference type="NCBI Taxonomy" id="4796"/>
    <lineage>
        <taxon>Eukaryota</taxon>
        <taxon>Sar</taxon>
        <taxon>Stramenopiles</taxon>
        <taxon>Oomycota</taxon>
        <taxon>Peronosporomycetes</taxon>
        <taxon>Peronosporales</taxon>
        <taxon>Peronosporaceae</taxon>
        <taxon>Phytophthora</taxon>
    </lineage>
</organism>
<comment type="caution">
    <text evidence="2">The sequence shown here is derived from an EMBL/GenBank/DDBJ whole genome shotgun (WGS) entry which is preliminary data.</text>
</comment>
<feature type="transmembrane region" description="Helical" evidence="1">
    <location>
        <begin position="102"/>
        <end position="120"/>
    </location>
</feature>
<accession>A0A2P4X8S9</accession>
<keyword evidence="1" id="KW-0472">Membrane</keyword>
<reference evidence="2 3" key="1">
    <citation type="journal article" date="2017" name="Genome Biol. Evol.">
        <title>Phytophthora megakarya and P. palmivora, closely related causal agents of cacao black pod rot, underwent increases in genome sizes and gene numbers by different mechanisms.</title>
        <authorList>
            <person name="Ali S.S."/>
            <person name="Shao J."/>
            <person name="Lary D.J."/>
            <person name="Kronmiller B."/>
            <person name="Shen D."/>
            <person name="Strem M.D."/>
            <person name="Amoako-Attah I."/>
            <person name="Akrofi A.Y."/>
            <person name="Begoude B.A."/>
            <person name="Ten Hoopen G.M."/>
            <person name="Coulibaly K."/>
            <person name="Kebe B.I."/>
            <person name="Melnick R.L."/>
            <person name="Guiltinan M.J."/>
            <person name="Tyler B.M."/>
            <person name="Meinhardt L.W."/>
            <person name="Bailey B.A."/>
        </authorList>
    </citation>
    <scope>NUCLEOTIDE SEQUENCE [LARGE SCALE GENOMIC DNA]</scope>
    <source>
        <strain evidence="3">sbr112.9</strain>
    </source>
</reference>
<keyword evidence="1" id="KW-1133">Transmembrane helix</keyword>
<evidence type="ECO:0000313" key="2">
    <source>
        <dbReference type="EMBL" id="POM61952.1"/>
    </source>
</evidence>
<name>A0A2P4X8S9_9STRA</name>
<dbReference type="EMBL" id="NCKW01015719">
    <property type="protein sequence ID" value="POM61952.1"/>
    <property type="molecule type" value="Genomic_DNA"/>
</dbReference>
<dbReference type="AlphaFoldDB" id="A0A2P4X8S9"/>
<protein>
    <submittedName>
        <fullName evidence="2">Uncharacterized protein</fullName>
    </submittedName>
</protein>
<sequence length="121" mass="13917">MSMKDRVVCRKVLRALQVHIQSQRVSRHRLSSAPSLAMKFRVFEALKLQASLTRKRSAFQRLKNGLRSRHLSSKTPNALMKPRSAQKYSVTFQELMVHHSDALLLLLAMVFLANLPAKYIM</sequence>
<evidence type="ECO:0000256" key="1">
    <source>
        <dbReference type="SAM" id="Phobius"/>
    </source>
</evidence>
<dbReference type="OrthoDB" id="67885at2759"/>